<evidence type="ECO:0000313" key="1">
    <source>
        <dbReference type="EnsemblPlants" id="OMERI03G20460.1"/>
    </source>
</evidence>
<dbReference type="Gramene" id="OMERI03G20460.1">
    <property type="protein sequence ID" value="OMERI03G20460.1"/>
    <property type="gene ID" value="OMERI03G20460"/>
</dbReference>
<keyword evidence="2" id="KW-1185">Reference proteome</keyword>
<accession>A0A0E0D2K6</accession>
<organism evidence="1">
    <name type="scientific">Oryza meridionalis</name>
    <dbReference type="NCBI Taxonomy" id="40149"/>
    <lineage>
        <taxon>Eukaryota</taxon>
        <taxon>Viridiplantae</taxon>
        <taxon>Streptophyta</taxon>
        <taxon>Embryophyta</taxon>
        <taxon>Tracheophyta</taxon>
        <taxon>Spermatophyta</taxon>
        <taxon>Magnoliopsida</taxon>
        <taxon>Liliopsida</taxon>
        <taxon>Poales</taxon>
        <taxon>Poaceae</taxon>
        <taxon>BOP clade</taxon>
        <taxon>Oryzoideae</taxon>
        <taxon>Oryzeae</taxon>
        <taxon>Oryzinae</taxon>
        <taxon>Oryza</taxon>
    </lineage>
</organism>
<reference evidence="1" key="2">
    <citation type="submission" date="2018-05" db="EMBL/GenBank/DDBJ databases">
        <title>OmerRS3 (Oryza meridionalis Reference Sequence Version 3).</title>
        <authorList>
            <person name="Zhang J."/>
            <person name="Kudrna D."/>
            <person name="Lee S."/>
            <person name="Talag J."/>
            <person name="Welchert J."/>
            <person name="Wing R.A."/>
        </authorList>
    </citation>
    <scope>NUCLEOTIDE SEQUENCE [LARGE SCALE GENOMIC DNA]</scope>
    <source>
        <strain evidence="1">cv. OR44</strain>
    </source>
</reference>
<dbReference type="HOGENOM" id="CLU_1580924_0_0_1"/>
<evidence type="ECO:0000313" key="2">
    <source>
        <dbReference type="Proteomes" id="UP000008021"/>
    </source>
</evidence>
<name>A0A0E0D2K6_9ORYZ</name>
<sequence length="155" mass="15835">MPGLPLLFPSLNTGGSYVSWKVGAHISLLSFFVTHARSDGTARGRRDGPSLPAQRCPVEKAEAASPCLGQGHLVEGGSVASDYSSVASADFEGFADLGTSLLAGPSVVFDVLTAASLAVAEAAEPSAVGPTARSVFAMDCVPLWGWSPFAAAARR</sequence>
<dbReference type="AlphaFoldDB" id="A0A0E0D2K6"/>
<protein>
    <submittedName>
        <fullName evidence="1">Uncharacterized protein</fullName>
    </submittedName>
</protein>
<dbReference type="Proteomes" id="UP000008021">
    <property type="component" value="Chromosome 3"/>
</dbReference>
<proteinExistence type="predicted"/>
<dbReference type="EnsemblPlants" id="OMERI03G20460.1">
    <property type="protein sequence ID" value="OMERI03G20460.1"/>
    <property type="gene ID" value="OMERI03G20460"/>
</dbReference>
<reference evidence="1" key="1">
    <citation type="submission" date="2015-04" db="UniProtKB">
        <authorList>
            <consortium name="EnsemblPlants"/>
        </authorList>
    </citation>
    <scope>IDENTIFICATION</scope>
</reference>